<keyword evidence="1" id="KW-0472">Membrane</keyword>
<dbReference type="HOGENOM" id="CLU_202298_0_0_11"/>
<dbReference type="AlphaFoldDB" id="U5VVR2"/>
<keyword evidence="3" id="KW-1185">Reference proteome</keyword>
<evidence type="ECO:0000256" key="1">
    <source>
        <dbReference type="SAM" id="Phobius"/>
    </source>
</evidence>
<proteinExistence type="predicted"/>
<reference evidence="2 3" key="1">
    <citation type="journal article" date="2014" name="J. Biotechnol.">
        <title>Complete genome sequence of the actinobacterium Actinoplanes friuliensis HAG 010964, producer of the lipopeptide antibiotic friulimycin.</title>
        <authorList>
            <person name="Ruckert C."/>
            <person name="Szczepanowski R."/>
            <person name="Albersmeier A."/>
            <person name="Goesmann A."/>
            <person name="Fischer N."/>
            <person name="Steinkamper A."/>
            <person name="Puhler A."/>
            <person name="Biener R."/>
            <person name="Schwartz D."/>
            <person name="Kalinowski J."/>
        </authorList>
    </citation>
    <scope>NUCLEOTIDE SEQUENCE [LARGE SCALE GENOMIC DNA]</scope>
    <source>
        <strain evidence="2 3">DSM 7358</strain>
    </source>
</reference>
<name>U5VVR2_9ACTN</name>
<evidence type="ECO:0000313" key="3">
    <source>
        <dbReference type="Proteomes" id="UP000017746"/>
    </source>
</evidence>
<accession>U5VVR2</accession>
<dbReference type="Proteomes" id="UP000017746">
    <property type="component" value="Chromosome"/>
</dbReference>
<dbReference type="EMBL" id="CP006272">
    <property type="protein sequence ID" value="AGZ40964.1"/>
    <property type="molecule type" value="Genomic_DNA"/>
</dbReference>
<dbReference type="PATRIC" id="fig|1246995.3.peg.2719"/>
<protein>
    <submittedName>
        <fullName evidence="2">Uncharacterized protein</fullName>
    </submittedName>
</protein>
<dbReference type="KEGG" id="afs:AFR_13390"/>
<dbReference type="STRING" id="1246995.AFR_13390"/>
<dbReference type="eggNOG" id="ENOG5031XDT">
    <property type="taxonomic scope" value="Bacteria"/>
</dbReference>
<feature type="transmembrane region" description="Helical" evidence="1">
    <location>
        <begin position="46"/>
        <end position="64"/>
    </location>
</feature>
<organism evidence="2 3">
    <name type="scientific">Actinoplanes friuliensis DSM 7358</name>
    <dbReference type="NCBI Taxonomy" id="1246995"/>
    <lineage>
        <taxon>Bacteria</taxon>
        <taxon>Bacillati</taxon>
        <taxon>Actinomycetota</taxon>
        <taxon>Actinomycetes</taxon>
        <taxon>Micromonosporales</taxon>
        <taxon>Micromonosporaceae</taxon>
        <taxon>Actinoplanes</taxon>
    </lineage>
</organism>
<keyword evidence="1" id="KW-0812">Transmembrane</keyword>
<evidence type="ECO:0000313" key="2">
    <source>
        <dbReference type="EMBL" id="AGZ40964.1"/>
    </source>
</evidence>
<gene>
    <name evidence="2" type="ORF">AFR_13390</name>
</gene>
<sequence length="71" mass="7792">MKTPRSGHTPATTHRWRHVMRALIYTVAAVAIVLIVLGLILKAVKWLIIIGLIALVASIVMGVVKGRRALR</sequence>
<keyword evidence="1" id="KW-1133">Transmembrane helix</keyword>
<feature type="transmembrane region" description="Helical" evidence="1">
    <location>
        <begin position="22"/>
        <end position="40"/>
    </location>
</feature>